<evidence type="ECO:0000313" key="3">
    <source>
        <dbReference type="Proteomes" id="UP001173578"/>
    </source>
</evidence>
<dbReference type="Pfam" id="PF10677">
    <property type="entry name" value="DUF2490"/>
    <property type="match status" value="1"/>
</dbReference>
<evidence type="ECO:0000313" key="2">
    <source>
        <dbReference type="EMBL" id="MDM1550890.1"/>
    </source>
</evidence>
<name>A0AAW7DJR1_9FLAO</name>
<proteinExistence type="predicted"/>
<reference evidence="2" key="2">
    <citation type="journal article" date="2022" name="Sci. Total Environ.">
        <title>Prevalence, transmission, and molecular epidemiology of tet(X)-positive bacteria among humans, animals, and environmental niches in China: An epidemiological, and genomic-based study.</title>
        <authorList>
            <person name="Dong N."/>
            <person name="Zeng Y."/>
            <person name="Cai C."/>
            <person name="Sun C."/>
            <person name="Lu J."/>
            <person name="Liu C."/>
            <person name="Zhou H."/>
            <person name="Sun Q."/>
            <person name="Shu L."/>
            <person name="Wang H."/>
            <person name="Wang Y."/>
            <person name="Wang S."/>
            <person name="Wu C."/>
            <person name="Chan E.W."/>
            <person name="Chen G."/>
            <person name="Shen Z."/>
            <person name="Chen S."/>
            <person name="Zhang R."/>
        </authorList>
    </citation>
    <scope>NUCLEOTIDE SEQUENCE</scope>
    <source>
        <strain evidence="2">210</strain>
    </source>
</reference>
<feature type="signal peptide" evidence="1">
    <location>
        <begin position="1"/>
        <end position="18"/>
    </location>
</feature>
<dbReference type="Proteomes" id="UP001173578">
    <property type="component" value="Unassembled WGS sequence"/>
</dbReference>
<sequence length="225" mass="26566">MKKILASFIVLANFGVQAQESNFRTWSTLNINQKINKDFNFQSDIQYRSYEDLDQLQQLLIRGGIGYNLTENNNTILAGYAYIQNRTPTATNDYAHSHEHRLYQQFNTKHALQRFNFSHRFRVEERFLENDTQFRFRYQLTATVPLNNAKLIENTWYLKTYDEIFLQAVKDKTFDRNRLGLSFGYVISPTFSLEAGYMLQSQKTSHTDHLMIGLTINNPFLDFKK</sequence>
<feature type="chain" id="PRO_5043969889" evidence="1">
    <location>
        <begin position="19"/>
        <end position="225"/>
    </location>
</feature>
<comment type="caution">
    <text evidence="2">The sequence shown here is derived from an EMBL/GenBank/DDBJ whole genome shotgun (WGS) entry which is preliminary data.</text>
</comment>
<dbReference type="EMBL" id="JACALR010000002">
    <property type="protein sequence ID" value="MDM1550890.1"/>
    <property type="molecule type" value="Genomic_DNA"/>
</dbReference>
<protein>
    <submittedName>
        <fullName evidence="2">DUF2490 domain-containing protein</fullName>
    </submittedName>
</protein>
<organism evidence="2 3">
    <name type="scientific">Empedobacter falsenii</name>
    <dbReference type="NCBI Taxonomy" id="343874"/>
    <lineage>
        <taxon>Bacteria</taxon>
        <taxon>Pseudomonadati</taxon>
        <taxon>Bacteroidota</taxon>
        <taxon>Flavobacteriia</taxon>
        <taxon>Flavobacteriales</taxon>
        <taxon>Weeksellaceae</taxon>
        <taxon>Empedobacter</taxon>
    </lineage>
</organism>
<dbReference type="InterPro" id="IPR019619">
    <property type="entry name" value="DUF2490"/>
</dbReference>
<gene>
    <name evidence="2" type="ORF">HX095_06650</name>
</gene>
<reference evidence="2" key="1">
    <citation type="submission" date="2020-06" db="EMBL/GenBank/DDBJ databases">
        <authorList>
            <person name="Dong N."/>
        </authorList>
    </citation>
    <scope>NUCLEOTIDE SEQUENCE</scope>
    <source>
        <strain evidence="2">210</strain>
    </source>
</reference>
<dbReference type="AlphaFoldDB" id="A0AAW7DJR1"/>
<dbReference type="RefSeq" id="WP_286485533.1">
    <property type="nucleotide sequence ID" value="NZ_JACALR010000002.1"/>
</dbReference>
<accession>A0AAW7DJR1</accession>
<keyword evidence="1" id="KW-0732">Signal</keyword>
<evidence type="ECO:0000256" key="1">
    <source>
        <dbReference type="SAM" id="SignalP"/>
    </source>
</evidence>